<keyword evidence="6" id="KW-0809">Transit peptide</keyword>
<keyword evidence="5 9" id="KW-0450">Lipoyl</keyword>
<dbReference type="PROSITE" id="PS50968">
    <property type="entry name" value="BIOTINYL_LIPOYL"/>
    <property type="match status" value="1"/>
</dbReference>
<dbReference type="InterPro" id="IPR003016">
    <property type="entry name" value="2-oxoA_DH_lipoyl-BS"/>
</dbReference>
<dbReference type="InterPro" id="IPR011053">
    <property type="entry name" value="Single_hybrid_motif"/>
</dbReference>
<name>A0AAD9G915_BABDI</name>
<dbReference type="GO" id="GO:0005759">
    <property type="term" value="C:mitochondrial matrix"/>
    <property type="evidence" value="ECO:0007669"/>
    <property type="project" value="UniProtKB-SubCell"/>
</dbReference>
<evidence type="ECO:0000256" key="4">
    <source>
        <dbReference type="ARBA" id="ARBA00022679"/>
    </source>
</evidence>
<dbReference type="InterPro" id="IPR050743">
    <property type="entry name" value="2-oxoacid_DH_E2_comp"/>
</dbReference>
<comment type="caution">
    <text evidence="13">The sequence shown here is derived from an EMBL/GenBank/DDBJ whole genome shotgun (WGS) entry which is preliminary data.</text>
</comment>
<evidence type="ECO:0000256" key="9">
    <source>
        <dbReference type="RuleBase" id="RU003423"/>
    </source>
</evidence>
<dbReference type="PROSITE" id="PS51826">
    <property type="entry name" value="PSBD"/>
    <property type="match status" value="1"/>
</dbReference>
<dbReference type="InterPro" id="IPR000089">
    <property type="entry name" value="Biotin_lipoyl"/>
</dbReference>
<dbReference type="Pfam" id="PF00364">
    <property type="entry name" value="Biotin_lipoyl"/>
    <property type="match status" value="1"/>
</dbReference>
<feature type="domain" description="Peripheral subunit-binding (PSBD)" evidence="12">
    <location>
        <begin position="148"/>
        <end position="185"/>
    </location>
</feature>
<accession>A0AAD9G915</accession>
<sequence length="423" mass="46027">MFVQTLLYRGARTIYHGTTLRYIHRSSRLDKLTTFKLSDIGEGISEVELIKWNKAIGDDIEEMETVCTVQSDKSAVDITSRYTGIVKKLYVDAGEMIKIGAPLMDIETEEEATVTHSGGSAKTGAPSQEKASQPPPPRFQRTTADRLNASPAVRHLAKQLGVDLEKVTPTGSMGQVTKEDVEKAAGGATKAPKSGIPGEFVKLNAVGRGMVKSMVASLQVPHVTVGEDLDLTEVKALYQIKRAEEKGFKLTMTPFMLKALSLALKEHPTMNSKFCGDGYIKFSVHNVNVAVATDNGLMVPVIRNVESKTIRELQLDLLRLQKLAEEMRLSPDDIKGGTITLSNLGAIGGTYVKALLFDGQGAILALGAARKQPCYVDDKLVPREIAPMGVTADHRHLDGATIARFAATFKAILQDPEILKQHY</sequence>
<feature type="region of interest" description="Disordered" evidence="10">
    <location>
        <begin position="109"/>
        <end position="142"/>
    </location>
</feature>
<comment type="subcellular location">
    <subcellularLocation>
        <location evidence="2">Mitochondrion matrix</location>
    </subcellularLocation>
</comment>
<reference evidence="13" key="1">
    <citation type="journal article" date="2014" name="Nucleic Acids Res.">
        <title>The evolutionary dynamics of variant antigen genes in Babesia reveal a history of genomic innovation underlying host-parasite interaction.</title>
        <authorList>
            <person name="Jackson A.P."/>
            <person name="Otto T.D."/>
            <person name="Darby A."/>
            <person name="Ramaprasad A."/>
            <person name="Xia D."/>
            <person name="Echaide I.E."/>
            <person name="Farber M."/>
            <person name="Gahlot S."/>
            <person name="Gamble J."/>
            <person name="Gupta D."/>
            <person name="Gupta Y."/>
            <person name="Jackson L."/>
            <person name="Malandrin L."/>
            <person name="Malas T.B."/>
            <person name="Moussa E."/>
            <person name="Nair M."/>
            <person name="Reid A.J."/>
            <person name="Sanders M."/>
            <person name="Sharma J."/>
            <person name="Tracey A."/>
            <person name="Quail M.A."/>
            <person name="Weir W."/>
            <person name="Wastling J.M."/>
            <person name="Hall N."/>
            <person name="Willadsen P."/>
            <person name="Lingelbach K."/>
            <person name="Shiels B."/>
            <person name="Tait A."/>
            <person name="Berriman M."/>
            <person name="Allred D.R."/>
            <person name="Pain A."/>
        </authorList>
    </citation>
    <scope>NUCLEOTIDE SEQUENCE</scope>
    <source>
        <strain evidence="13">1802A</strain>
    </source>
</reference>
<evidence type="ECO:0000259" key="11">
    <source>
        <dbReference type="PROSITE" id="PS50968"/>
    </source>
</evidence>
<evidence type="ECO:0000259" key="12">
    <source>
        <dbReference type="PROSITE" id="PS51826"/>
    </source>
</evidence>
<dbReference type="GO" id="GO:0016407">
    <property type="term" value="F:acetyltransferase activity"/>
    <property type="evidence" value="ECO:0007669"/>
    <property type="project" value="TreeGrafter"/>
</dbReference>
<dbReference type="InterPro" id="IPR036625">
    <property type="entry name" value="E3-bd_dom_sf"/>
</dbReference>
<dbReference type="EMBL" id="JAHBMH010000067">
    <property type="protein sequence ID" value="KAK1934045.1"/>
    <property type="molecule type" value="Genomic_DNA"/>
</dbReference>
<dbReference type="InterPro" id="IPR001078">
    <property type="entry name" value="2-oxoacid_DH_actylTfrase"/>
</dbReference>
<dbReference type="FunFam" id="3.30.559.10:FF:000007">
    <property type="entry name" value="Dihydrolipoamide acetyltransferase component of pyruvate dehydrogenase complex"/>
    <property type="match status" value="1"/>
</dbReference>
<dbReference type="FunFam" id="2.40.50.100:FF:000013">
    <property type="entry name" value="Dihydrolipoamide acetyltransferase component of pyruvate dehydrogenase complex"/>
    <property type="match status" value="1"/>
</dbReference>
<dbReference type="Gene3D" id="2.40.50.100">
    <property type="match status" value="1"/>
</dbReference>
<evidence type="ECO:0000313" key="13">
    <source>
        <dbReference type="EMBL" id="KAK1934045.1"/>
    </source>
</evidence>
<dbReference type="EC" id="2.3.1.-" evidence="9"/>
<reference evidence="13" key="2">
    <citation type="submission" date="2021-05" db="EMBL/GenBank/DDBJ databases">
        <authorList>
            <person name="Pain A."/>
        </authorList>
    </citation>
    <scope>NUCLEOTIDE SEQUENCE</scope>
    <source>
        <strain evidence="13">1802A</strain>
    </source>
</reference>
<dbReference type="InterPro" id="IPR004167">
    <property type="entry name" value="PSBD"/>
</dbReference>
<evidence type="ECO:0000256" key="8">
    <source>
        <dbReference type="ARBA" id="ARBA00023315"/>
    </source>
</evidence>
<dbReference type="Gene3D" id="3.30.559.10">
    <property type="entry name" value="Chloramphenicol acetyltransferase-like domain"/>
    <property type="match status" value="1"/>
</dbReference>
<dbReference type="PANTHER" id="PTHR43178:SF5">
    <property type="entry name" value="LIPOAMIDE ACYLTRANSFERASE COMPONENT OF BRANCHED-CHAIN ALPHA-KETO ACID DEHYDROGENASE COMPLEX, MITOCHONDRIAL"/>
    <property type="match status" value="1"/>
</dbReference>
<dbReference type="Proteomes" id="UP001195914">
    <property type="component" value="Unassembled WGS sequence"/>
</dbReference>
<dbReference type="SUPFAM" id="SSF52777">
    <property type="entry name" value="CoA-dependent acyltransferases"/>
    <property type="match status" value="1"/>
</dbReference>
<keyword evidence="14" id="KW-1185">Reference proteome</keyword>
<dbReference type="Pfam" id="PF00198">
    <property type="entry name" value="2-oxoacid_dh"/>
    <property type="match status" value="1"/>
</dbReference>
<dbReference type="SUPFAM" id="SSF47005">
    <property type="entry name" value="Peripheral subunit-binding domain of 2-oxo acid dehydrogenase complex"/>
    <property type="match status" value="1"/>
</dbReference>
<evidence type="ECO:0000256" key="2">
    <source>
        <dbReference type="ARBA" id="ARBA00004305"/>
    </source>
</evidence>
<evidence type="ECO:0000313" key="14">
    <source>
        <dbReference type="Proteomes" id="UP001195914"/>
    </source>
</evidence>
<dbReference type="SUPFAM" id="SSF51230">
    <property type="entry name" value="Single hybrid motif"/>
    <property type="match status" value="1"/>
</dbReference>
<feature type="domain" description="Lipoyl-binding" evidence="11">
    <location>
        <begin position="32"/>
        <end position="107"/>
    </location>
</feature>
<evidence type="ECO:0000256" key="1">
    <source>
        <dbReference type="ARBA" id="ARBA00001938"/>
    </source>
</evidence>
<dbReference type="CDD" id="cd06849">
    <property type="entry name" value="lipoyl_domain"/>
    <property type="match status" value="1"/>
</dbReference>
<keyword evidence="7" id="KW-0496">Mitochondrion</keyword>
<evidence type="ECO:0000256" key="7">
    <source>
        <dbReference type="ARBA" id="ARBA00023128"/>
    </source>
</evidence>
<dbReference type="GO" id="GO:0031405">
    <property type="term" value="F:lipoic acid binding"/>
    <property type="evidence" value="ECO:0007669"/>
    <property type="project" value="TreeGrafter"/>
</dbReference>
<dbReference type="InterPro" id="IPR023213">
    <property type="entry name" value="CAT-like_dom_sf"/>
</dbReference>
<dbReference type="AlphaFoldDB" id="A0AAD9G915"/>
<keyword evidence="4 9" id="KW-0808">Transferase</keyword>
<gene>
    <name evidence="13" type="ORF">X943_002459</name>
</gene>
<evidence type="ECO:0000256" key="3">
    <source>
        <dbReference type="ARBA" id="ARBA00007317"/>
    </source>
</evidence>
<comment type="cofactor">
    <cofactor evidence="1 9">
        <name>(R)-lipoate</name>
        <dbReference type="ChEBI" id="CHEBI:83088"/>
    </cofactor>
</comment>
<evidence type="ECO:0000256" key="10">
    <source>
        <dbReference type="SAM" id="MobiDB-lite"/>
    </source>
</evidence>
<dbReference type="Gene3D" id="4.10.320.10">
    <property type="entry name" value="E3-binding domain"/>
    <property type="match status" value="1"/>
</dbReference>
<comment type="similarity">
    <text evidence="3 9">Belongs to the 2-oxoacid dehydrogenase family.</text>
</comment>
<evidence type="ECO:0000256" key="5">
    <source>
        <dbReference type="ARBA" id="ARBA00022823"/>
    </source>
</evidence>
<proteinExistence type="inferred from homology"/>
<dbReference type="PROSITE" id="PS00189">
    <property type="entry name" value="LIPOYL"/>
    <property type="match status" value="1"/>
</dbReference>
<dbReference type="Pfam" id="PF02817">
    <property type="entry name" value="E3_binding"/>
    <property type="match status" value="1"/>
</dbReference>
<protein>
    <recommendedName>
        <fullName evidence="9">Dihydrolipoamide acetyltransferase component of pyruvate dehydrogenase complex</fullName>
        <ecNumber evidence="9">2.3.1.-</ecNumber>
    </recommendedName>
</protein>
<organism evidence="13 14">
    <name type="scientific">Babesia divergens</name>
    <dbReference type="NCBI Taxonomy" id="32595"/>
    <lineage>
        <taxon>Eukaryota</taxon>
        <taxon>Sar</taxon>
        <taxon>Alveolata</taxon>
        <taxon>Apicomplexa</taxon>
        <taxon>Aconoidasida</taxon>
        <taxon>Piroplasmida</taxon>
        <taxon>Babesiidae</taxon>
        <taxon>Babesia</taxon>
    </lineage>
</organism>
<dbReference type="PANTHER" id="PTHR43178">
    <property type="entry name" value="DIHYDROLIPOAMIDE ACETYLTRANSFERASE COMPONENT OF PYRUVATE DEHYDROGENASE COMPLEX"/>
    <property type="match status" value="1"/>
</dbReference>
<keyword evidence="8 9" id="KW-0012">Acyltransferase</keyword>
<feature type="compositionally biased region" description="Polar residues" evidence="10">
    <location>
        <begin position="114"/>
        <end position="131"/>
    </location>
</feature>
<evidence type="ECO:0000256" key="6">
    <source>
        <dbReference type="ARBA" id="ARBA00022946"/>
    </source>
</evidence>